<accession>A0AA42QB37</accession>
<dbReference type="Gene3D" id="3.10.20.480">
    <property type="entry name" value="Antirestriction protein ArdA, domain 1"/>
    <property type="match status" value="1"/>
</dbReference>
<gene>
    <name evidence="1" type="ORF">N5J11_15100</name>
</gene>
<dbReference type="AlphaFoldDB" id="A0AA42QB37"/>
<dbReference type="RefSeq" id="WP_279534604.1">
    <property type="nucleotide sequence ID" value="NZ_CP104579.1"/>
</dbReference>
<dbReference type="EMBL" id="JAOCJE010000001">
    <property type="protein sequence ID" value="MDH1340528.1"/>
    <property type="molecule type" value="Genomic_DNA"/>
</dbReference>
<sequence>MRIYAACLASYNNGCLHGEWFDLEDYSDKEELLEAIAEKVLRTSPYPNVTVTCTCCEGAGCTQCNGLGEVPSAEEWAAHDWDGEGLSGFGEYPDLAKVLEHVRLVSEHGEAWLAYVEHVGEHYATEEGFEDARLGECESPEDWAEEFLTDTGALESIPENLRYYFDFKAYARDAEMSGDVSFVLLNGTTYVFSNH</sequence>
<dbReference type="Gene3D" id="1.10.10.1190">
    <property type="entry name" value="Antirestriction protein ArdA, domain 3"/>
    <property type="match status" value="1"/>
</dbReference>
<reference evidence="1" key="1">
    <citation type="submission" date="2022-09" db="EMBL/GenBank/DDBJ databases">
        <title>Intensive care unit water sources are persistently colonized with multi-drug resistant bacteria and are the site of extensive horizontal gene transfer of antibiotic resistance genes.</title>
        <authorList>
            <person name="Diorio-Toth L."/>
        </authorList>
    </citation>
    <scope>NUCLEOTIDE SEQUENCE</scope>
    <source>
        <strain evidence="1">GD03704</strain>
    </source>
</reference>
<organism evidence="1 2">
    <name type="scientific">Ectopseudomonas oleovorans</name>
    <name type="common">Pseudomonas oleovorans</name>
    <dbReference type="NCBI Taxonomy" id="301"/>
    <lineage>
        <taxon>Bacteria</taxon>
        <taxon>Pseudomonadati</taxon>
        <taxon>Pseudomonadota</taxon>
        <taxon>Gammaproteobacteria</taxon>
        <taxon>Pseudomonadales</taxon>
        <taxon>Pseudomonadaceae</taxon>
        <taxon>Ectopseudomonas</taxon>
    </lineage>
</organism>
<proteinExistence type="predicted"/>
<dbReference type="Proteomes" id="UP001161697">
    <property type="component" value="Unassembled WGS sequence"/>
</dbReference>
<evidence type="ECO:0000313" key="1">
    <source>
        <dbReference type="EMBL" id="MDH1340528.1"/>
    </source>
</evidence>
<dbReference type="InterPro" id="IPR041895">
    <property type="entry name" value="ArdA_dom1"/>
</dbReference>
<name>A0AA42QB37_ECTOL</name>
<protein>
    <submittedName>
        <fullName evidence="1">Antirestriction protein ArdA</fullName>
    </submittedName>
</protein>
<dbReference type="InterPro" id="IPR041893">
    <property type="entry name" value="ArdA_dom3"/>
</dbReference>
<dbReference type="InterPro" id="IPR009899">
    <property type="entry name" value="ArdA"/>
</dbReference>
<evidence type="ECO:0000313" key="2">
    <source>
        <dbReference type="Proteomes" id="UP001161697"/>
    </source>
</evidence>
<comment type="caution">
    <text evidence="1">The sequence shown here is derived from an EMBL/GenBank/DDBJ whole genome shotgun (WGS) entry which is preliminary data.</text>
</comment>
<dbReference type="Pfam" id="PF07275">
    <property type="entry name" value="ArdA"/>
    <property type="match status" value="1"/>
</dbReference>